<gene>
    <name evidence="1" type="ORF">DHETER_LOCUS15485</name>
</gene>
<accession>A0ACA9QSV5</accession>
<protein>
    <submittedName>
        <fullName evidence="1">1119_t:CDS:1</fullName>
    </submittedName>
</protein>
<comment type="caution">
    <text evidence="1">The sequence shown here is derived from an EMBL/GenBank/DDBJ whole genome shotgun (WGS) entry which is preliminary data.</text>
</comment>
<proteinExistence type="predicted"/>
<organism evidence="1 2">
    <name type="scientific">Dentiscutata heterogama</name>
    <dbReference type="NCBI Taxonomy" id="1316150"/>
    <lineage>
        <taxon>Eukaryota</taxon>
        <taxon>Fungi</taxon>
        <taxon>Fungi incertae sedis</taxon>
        <taxon>Mucoromycota</taxon>
        <taxon>Glomeromycotina</taxon>
        <taxon>Glomeromycetes</taxon>
        <taxon>Diversisporales</taxon>
        <taxon>Gigasporaceae</taxon>
        <taxon>Dentiscutata</taxon>
    </lineage>
</organism>
<keyword evidence="2" id="KW-1185">Reference proteome</keyword>
<feature type="non-terminal residue" evidence="1">
    <location>
        <position position="62"/>
    </location>
</feature>
<sequence>NNLINVTASQIIASGFLNNRNYNIQEIMEIIADSQRQRRIMGYNIMVLLITPECHRQNMRDT</sequence>
<name>A0ACA9QSV5_9GLOM</name>
<feature type="non-terminal residue" evidence="1">
    <location>
        <position position="1"/>
    </location>
</feature>
<evidence type="ECO:0000313" key="2">
    <source>
        <dbReference type="Proteomes" id="UP000789702"/>
    </source>
</evidence>
<dbReference type="Proteomes" id="UP000789702">
    <property type="component" value="Unassembled WGS sequence"/>
</dbReference>
<dbReference type="EMBL" id="CAJVPU010053089">
    <property type="protein sequence ID" value="CAG8764516.1"/>
    <property type="molecule type" value="Genomic_DNA"/>
</dbReference>
<evidence type="ECO:0000313" key="1">
    <source>
        <dbReference type="EMBL" id="CAG8764516.1"/>
    </source>
</evidence>
<reference evidence="1" key="1">
    <citation type="submission" date="2021-06" db="EMBL/GenBank/DDBJ databases">
        <authorList>
            <person name="Kallberg Y."/>
            <person name="Tangrot J."/>
            <person name="Rosling A."/>
        </authorList>
    </citation>
    <scope>NUCLEOTIDE SEQUENCE</scope>
    <source>
        <strain evidence="1">IL203A</strain>
    </source>
</reference>